<dbReference type="SUPFAM" id="SSF56784">
    <property type="entry name" value="HAD-like"/>
    <property type="match status" value="1"/>
</dbReference>
<dbReference type="PANTHER" id="PTHR21485:SF3">
    <property type="entry name" value="N-ACYLNEURAMINATE CYTIDYLYLTRANSFERASE"/>
    <property type="match status" value="1"/>
</dbReference>
<dbReference type="OrthoDB" id="9805604at2"/>
<keyword evidence="9" id="KW-1185">Reference proteome</keyword>
<dbReference type="PIRSF" id="PIRSF006118">
    <property type="entry name" value="KDO8-P_Ptase"/>
    <property type="match status" value="1"/>
</dbReference>
<dbReference type="NCBIfam" id="TIGR01670">
    <property type="entry name" value="KdsC-phosphatas"/>
    <property type="match status" value="1"/>
</dbReference>
<evidence type="ECO:0000256" key="7">
    <source>
        <dbReference type="PIRSR" id="PIRSR006118-2"/>
    </source>
</evidence>
<evidence type="ECO:0000256" key="6">
    <source>
        <dbReference type="ARBA" id="ARBA00022842"/>
    </source>
</evidence>
<dbReference type="AlphaFoldDB" id="A0A2D0NII0"/>
<dbReference type="GO" id="GO:0046872">
    <property type="term" value="F:metal ion binding"/>
    <property type="evidence" value="ECO:0007669"/>
    <property type="project" value="UniProtKB-KW"/>
</dbReference>
<name>A0A2D0NII0_FLAN2</name>
<evidence type="ECO:0000256" key="5">
    <source>
        <dbReference type="ARBA" id="ARBA00022801"/>
    </source>
</evidence>
<dbReference type="RefSeq" id="WP_099149012.1">
    <property type="nucleotide sequence ID" value="NZ_PDUD01000009.1"/>
</dbReference>
<protein>
    <submittedName>
        <fullName evidence="8">3-deoxy-D-manno-octulosonate 8-phosphate phosphatase</fullName>
    </submittedName>
</protein>
<evidence type="ECO:0000256" key="3">
    <source>
        <dbReference type="ARBA" id="ARBA00011881"/>
    </source>
</evidence>
<dbReference type="InterPro" id="IPR050793">
    <property type="entry name" value="CMP-NeuNAc_synthase"/>
</dbReference>
<sequence length="189" mass="21431">MKKKLDALWQRLRGTNPKVSDQRLRGIGGVRLVISDVDGVLTDGSMYYTENGDEMKRFHTYDGMAFNLLRDKGIKTALITSEDTNMVANRARKLKIDYLYQGRRHGGKLSAIEEICRKENITLREVIYIGDDINCREALQAVGFAFCPANALPDIKALPNVIQLEKRGGEGAVREMYERFLRPQIDPLP</sequence>
<dbReference type="EMBL" id="PDUD01000009">
    <property type="protein sequence ID" value="PHN07563.1"/>
    <property type="molecule type" value="Genomic_DNA"/>
</dbReference>
<comment type="caution">
    <text evidence="8">The sequence shown here is derived from an EMBL/GenBank/DDBJ whole genome shotgun (WGS) entry which is preliminary data.</text>
</comment>
<evidence type="ECO:0000256" key="4">
    <source>
        <dbReference type="ARBA" id="ARBA00022723"/>
    </source>
</evidence>
<evidence type="ECO:0000313" key="9">
    <source>
        <dbReference type="Proteomes" id="UP000223913"/>
    </source>
</evidence>
<dbReference type="Gene3D" id="3.40.50.1000">
    <property type="entry name" value="HAD superfamily/HAD-like"/>
    <property type="match status" value="1"/>
</dbReference>
<keyword evidence="6 7" id="KW-0460">Magnesium</keyword>
<keyword evidence="4 7" id="KW-0479">Metal-binding</keyword>
<comment type="subunit">
    <text evidence="3">Homotetramer.</text>
</comment>
<comment type="cofactor">
    <cofactor evidence="1 7">
        <name>Mg(2+)</name>
        <dbReference type="ChEBI" id="CHEBI:18420"/>
    </cofactor>
</comment>
<dbReference type="Pfam" id="PF00702">
    <property type="entry name" value="Hydrolase"/>
    <property type="match status" value="1"/>
</dbReference>
<accession>A0A2D0NII0</accession>
<comment type="similarity">
    <text evidence="2">Belongs to the KdsC family.</text>
</comment>
<proteinExistence type="inferred from homology"/>
<dbReference type="InterPro" id="IPR010023">
    <property type="entry name" value="KdsC_fam"/>
</dbReference>
<dbReference type="GO" id="GO:0016788">
    <property type="term" value="F:hydrolase activity, acting on ester bonds"/>
    <property type="evidence" value="ECO:0007669"/>
    <property type="project" value="InterPro"/>
</dbReference>
<evidence type="ECO:0000256" key="2">
    <source>
        <dbReference type="ARBA" id="ARBA00005893"/>
    </source>
</evidence>
<feature type="binding site" evidence="7">
    <location>
        <position position="131"/>
    </location>
    <ligand>
        <name>Mg(2+)</name>
        <dbReference type="ChEBI" id="CHEBI:18420"/>
    </ligand>
</feature>
<evidence type="ECO:0000256" key="1">
    <source>
        <dbReference type="ARBA" id="ARBA00001946"/>
    </source>
</evidence>
<gene>
    <name evidence="8" type="ORF">CRP01_05535</name>
</gene>
<dbReference type="InterPro" id="IPR023214">
    <property type="entry name" value="HAD_sf"/>
</dbReference>
<feature type="binding site" evidence="7">
    <location>
        <position position="38"/>
    </location>
    <ligand>
        <name>substrate</name>
    </ligand>
</feature>
<dbReference type="InterPro" id="IPR036412">
    <property type="entry name" value="HAD-like_sf"/>
</dbReference>
<dbReference type="Proteomes" id="UP000223913">
    <property type="component" value="Unassembled WGS sequence"/>
</dbReference>
<reference evidence="8 9" key="1">
    <citation type="submission" date="2017-10" db="EMBL/GenBank/DDBJ databases">
        <title>The draft genome sequence of Lewinella nigricans NBRC 102662.</title>
        <authorList>
            <person name="Wang K."/>
        </authorList>
    </citation>
    <scope>NUCLEOTIDE SEQUENCE [LARGE SCALE GENOMIC DNA]</scope>
    <source>
        <strain evidence="8 9">NBRC 102662</strain>
    </source>
</reference>
<evidence type="ECO:0000313" key="8">
    <source>
        <dbReference type="EMBL" id="PHN07563.1"/>
    </source>
</evidence>
<organism evidence="8 9">
    <name type="scientific">Flavilitoribacter nigricans (strain ATCC 23147 / DSM 23189 / NBRC 102662 / NCIMB 1420 / SS-2)</name>
    <name type="common">Lewinella nigricans</name>
    <dbReference type="NCBI Taxonomy" id="1122177"/>
    <lineage>
        <taxon>Bacteria</taxon>
        <taxon>Pseudomonadati</taxon>
        <taxon>Bacteroidota</taxon>
        <taxon>Saprospiria</taxon>
        <taxon>Saprospirales</taxon>
        <taxon>Lewinellaceae</taxon>
        <taxon>Flavilitoribacter</taxon>
    </lineage>
</organism>
<dbReference type="PANTHER" id="PTHR21485">
    <property type="entry name" value="HAD SUPERFAMILY MEMBERS CMAS AND KDSC"/>
    <property type="match status" value="1"/>
</dbReference>
<keyword evidence="5" id="KW-0378">Hydrolase</keyword>
<dbReference type="GO" id="GO:0008781">
    <property type="term" value="F:N-acylneuraminate cytidylyltransferase activity"/>
    <property type="evidence" value="ECO:0007669"/>
    <property type="project" value="TreeGrafter"/>
</dbReference>
<feature type="binding site" evidence="7">
    <location>
        <position position="36"/>
    </location>
    <ligand>
        <name>Mg(2+)</name>
        <dbReference type="ChEBI" id="CHEBI:18420"/>
    </ligand>
</feature>